<dbReference type="PANTHER" id="PTHR43022">
    <property type="entry name" value="PROTEIN SMF"/>
    <property type="match status" value="1"/>
</dbReference>
<evidence type="ECO:0000313" key="4">
    <source>
        <dbReference type="Proteomes" id="UP000053244"/>
    </source>
</evidence>
<proteinExistence type="inferred from homology"/>
<dbReference type="EMBL" id="LLZH01000026">
    <property type="protein sequence ID" value="KUL40536.1"/>
    <property type="molecule type" value="Genomic_DNA"/>
</dbReference>
<dbReference type="InterPro" id="IPR003488">
    <property type="entry name" value="DprA"/>
</dbReference>
<comment type="similarity">
    <text evidence="1">Belongs to the DprA/Smf family.</text>
</comment>
<dbReference type="Pfam" id="PF02481">
    <property type="entry name" value="DNA_processg_A"/>
    <property type="match status" value="1"/>
</dbReference>
<name>A0A0X3VB84_9ACTN</name>
<organism evidence="3 4">
    <name type="scientific">Actinoplanes awajinensis subsp. mycoplanecinus</name>
    <dbReference type="NCBI Taxonomy" id="135947"/>
    <lineage>
        <taxon>Bacteria</taxon>
        <taxon>Bacillati</taxon>
        <taxon>Actinomycetota</taxon>
        <taxon>Actinomycetes</taxon>
        <taxon>Micromonosporales</taxon>
        <taxon>Micromonosporaceae</taxon>
        <taxon>Actinoplanes</taxon>
    </lineage>
</organism>
<comment type="caution">
    <text evidence="3">The sequence shown here is derived from an EMBL/GenBank/DDBJ whole genome shotgun (WGS) entry which is preliminary data.</text>
</comment>
<evidence type="ECO:0000259" key="2">
    <source>
        <dbReference type="Pfam" id="PF02481"/>
    </source>
</evidence>
<keyword evidence="4" id="KW-1185">Reference proteome</keyword>
<accession>A0A0X3VB84</accession>
<dbReference type="Gene3D" id="3.40.50.450">
    <property type="match status" value="1"/>
</dbReference>
<protein>
    <recommendedName>
        <fullName evidence="2">Smf/DprA SLOG domain-containing protein</fullName>
    </recommendedName>
</protein>
<dbReference type="PANTHER" id="PTHR43022:SF1">
    <property type="entry name" value="PROTEIN SMF"/>
    <property type="match status" value="1"/>
</dbReference>
<dbReference type="Proteomes" id="UP000053244">
    <property type="component" value="Unassembled WGS sequence"/>
</dbReference>
<evidence type="ECO:0000313" key="3">
    <source>
        <dbReference type="EMBL" id="KUL40536.1"/>
    </source>
</evidence>
<gene>
    <name evidence="3" type="ORF">ADL15_07075</name>
</gene>
<evidence type="ECO:0000256" key="1">
    <source>
        <dbReference type="ARBA" id="ARBA00006525"/>
    </source>
</evidence>
<dbReference type="GO" id="GO:0009294">
    <property type="term" value="P:DNA-mediated transformation"/>
    <property type="evidence" value="ECO:0007669"/>
    <property type="project" value="InterPro"/>
</dbReference>
<sequence length="355" mass="37800">MSAKPSVVSRRPEARSADRERLLTLCALRHGELGRIDGSLLARTAQTPEALDRWFAGQVIERSPKADKARNILEWALRDGAAIEEAEDFVGRQLAAAYAAGADVTTVLDPDYPANLRLVPDAPAFLFYRGQLDPADARSIAVVGTRQATPDGRARAARMARGLSDAGIVVVSGLARGIDTVAHTTALDGGRRTVAVIGNGIAGNTYPPENAFLADRIVDGGGAVISQFWPTDPTDQWRFPARNITMSGYTQGTLVVEAASTSGAKLQAQSARRHSRTVFLLRSLAATQAWARKMLTEARAEFSQPRQLDLTAPADQDLPLAVVEVGDVGDVIARVADAAAVQAAADMRLELAGAW</sequence>
<dbReference type="SUPFAM" id="SSF102405">
    <property type="entry name" value="MCP/YpsA-like"/>
    <property type="match status" value="1"/>
</dbReference>
<feature type="domain" description="Smf/DprA SLOG" evidence="2">
    <location>
        <begin position="104"/>
        <end position="297"/>
    </location>
</feature>
<dbReference type="AlphaFoldDB" id="A0A0X3VB84"/>
<dbReference type="InterPro" id="IPR057666">
    <property type="entry name" value="DrpA_SLOG"/>
</dbReference>
<reference evidence="3 4" key="1">
    <citation type="submission" date="2015-10" db="EMBL/GenBank/DDBJ databases">
        <authorList>
            <person name="Gilbert D.G."/>
        </authorList>
    </citation>
    <scope>NUCLEOTIDE SEQUENCE [LARGE SCALE GENOMIC DNA]</scope>
    <source>
        <strain evidence="3 4">NRRL B-16712</strain>
    </source>
</reference>